<gene>
    <name evidence="1" type="ORF">COY90_03820</name>
</gene>
<reference evidence="2" key="1">
    <citation type="submission" date="2017-09" db="EMBL/GenBank/DDBJ databases">
        <title>Depth-based differentiation of microbial function through sediment-hosted aquifers and enrichment of novel symbionts in the deep terrestrial subsurface.</title>
        <authorList>
            <person name="Probst A.J."/>
            <person name="Ladd B."/>
            <person name="Jarett J.K."/>
            <person name="Geller-Mcgrath D.E."/>
            <person name="Sieber C.M.K."/>
            <person name="Emerson J.B."/>
            <person name="Anantharaman K."/>
            <person name="Thomas B.C."/>
            <person name="Malmstrom R."/>
            <person name="Stieglmeier M."/>
            <person name="Klingl A."/>
            <person name="Woyke T."/>
            <person name="Ryan C.M."/>
            <person name="Banfield J.F."/>
        </authorList>
    </citation>
    <scope>NUCLEOTIDE SEQUENCE [LARGE SCALE GENOMIC DNA]</scope>
</reference>
<name>A0A2M7QC80_9BACT</name>
<organism evidence="1 2">
    <name type="scientific">Candidatus Roizmanbacteria bacterium CG_4_10_14_0_8_um_filter_39_9</name>
    <dbReference type="NCBI Taxonomy" id="1974829"/>
    <lineage>
        <taxon>Bacteria</taxon>
        <taxon>Candidatus Roizmaniibacteriota</taxon>
    </lineage>
</organism>
<dbReference type="EMBL" id="PFLF01000081">
    <property type="protein sequence ID" value="PIY68836.1"/>
    <property type="molecule type" value="Genomic_DNA"/>
</dbReference>
<dbReference type="Proteomes" id="UP000230108">
    <property type="component" value="Unassembled WGS sequence"/>
</dbReference>
<sequence>MIITNKIFYNIIHIKTAFHGPKLLKTYHTRCDMFFVALSRKRKCPILDDGVLQSLFESAEIEII</sequence>
<comment type="caution">
    <text evidence="1">The sequence shown here is derived from an EMBL/GenBank/DDBJ whole genome shotgun (WGS) entry which is preliminary data.</text>
</comment>
<dbReference type="AlphaFoldDB" id="A0A2M7QC80"/>
<protein>
    <submittedName>
        <fullName evidence="1">Uncharacterized protein</fullName>
    </submittedName>
</protein>
<proteinExistence type="predicted"/>
<evidence type="ECO:0000313" key="1">
    <source>
        <dbReference type="EMBL" id="PIY68836.1"/>
    </source>
</evidence>
<evidence type="ECO:0000313" key="2">
    <source>
        <dbReference type="Proteomes" id="UP000230108"/>
    </source>
</evidence>
<accession>A0A2M7QC80</accession>